<dbReference type="Proteomes" id="UP001285441">
    <property type="component" value="Unassembled WGS sequence"/>
</dbReference>
<protein>
    <recommendedName>
        <fullName evidence="4">Autophagy-related protein 6</fullName>
    </recommendedName>
</protein>
<evidence type="ECO:0008006" key="4">
    <source>
        <dbReference type="Google" id="ProtNLM"/>
    </source>
</evidence>
<sequence>MGWFDGWFGGGDNSGSASDPLRKLDPKLREFLQKESPIKYATEGDKQHQKEQSLPQKQTPAAPAAPVAKPEQLTQQENGQPLVPRESLYQDGRYAHLWKNYKPISAVDAETKSDHEKLMDVLEGFKERKAQIGGAALENCADEQMEWNTCMKSGDWISKMTMCRKEVQRFERCYMVQSRLLKALGYLQTYDRPPEVDEAIQMRADELYHRMLDQEAAIEKAKAEGLPAPKFPALMDKSPAAQDARAAAAGSATAKTTPTAAVAGTKPVIPGMEEPGLATLTAWKEALDKLPEAERPAEEAALRAEFRAKAEINAKVHALWQEQAKEREARKAEGKETIADKFKGLLGTK</sequence>
<feature type="compositionally biased region" description="Basic and acidic residues" evidence="1">
    <location>
        <begin position="20"/>
        <end position="51"/>
    </location>
</feature>
<organism evidence="2 3">
    <name type="scientific">Podospora didyma</name>
    <dbReference type="NCBI Taxonomy" id="330526"/>
    <lineage>
        <taxon>Eukaryota</taxon>
        <taxon>Fungi</taxon>
        <taxon>Dikarya</taxon>
        <taxon>Ascomycota</taxon>
        <taxon>Pezizomycotina</taxon>
        <taxon>Sordariomycetes</taxon>
        <taxon>Sordariomycetidae</taxon>
        <taxon>Sordariales</taxon>
        <taxon>Podosporaceae</taxon>
        <taxon>Podospora</taxon>
    </lineage>
</organism>
<gene>
    <name evidence="2" type="ORF">B0H63DRAFT_458637</name>
</gene>
<accession>A0AAE0P5H5</accession>
<keyword evidence="3" id="KW-1185">Reference proteome</keyword>
<proteinExistence type="predicted"/>
<dbReference type="EMBL" id="JAULSW010000001">
    <property type="protein sequence ID" value="KAK3393617.1"/>
    <property type="molecule type" value="Genomic_DNA"/>
</dbReference>
<dbReference type="AlphaFoldDB" id="A0AAE0P5H5"/>
<feature type="compositionally biased region" description="Low complexity" evidence="1">
    <location>
        <begin position="55"/>
        <end position="70"/>
    </location>
</feature>
<reference evidence="2" key="1">
    <citation type="journal article" date="2023" name="Mol. Phylogenet. Evol.">
        <title>Genome-scale phylogeny and comparative genomics of the fungal order Sordariales.</title>
        <authorList>
            <person name="Hensen N."/>
            <person name="Bonometti L."/>
            <person name="Westerberg I."/>
            <person name="Brannstrom I.O."/>
            <person name="Guillou S."/>
            <person name="Cros-Aarteil S."/>
            <person name="Calhoun S."/>
            <person name="Haridas S."/>
            <person name="Kuo A."/>
            <person name="Mondo S."/>
            <person name="Pangilinan J."/>
            <person name="Riley R."/>
            <person name="LaButti K."/>
            <person name="Andreopoulos B."/>
            <person name="Lipzen A."/>
            <person name="Chen C."/>
            <person name="Yan M."/>
            <person name="Daum C."/>
            <person name="Ng V."/>
            <person name="Clum A."/>
            <person name="Steindorff A."/>
            <person name="Ohm R.A."/>
            <person name="Martin F."/>
            <person name="Silar P."/>
            <person name="Natvig D.O."/>
            <person name="Lalanne C."/>
            <person name="Gautier V."/>
            <person name="Ament-Velasquez S.L."/>
            <person name="Kruys A."/>
            <person name="Hutchinson M.I."/>
            <person name="Powell A.J."/>
            <person name="Barry K."/>
            <person name="Miller A.N."/>
            <person name="Grigoriev I.V."/>
            <person name="Debuchy R."/>
            <person name="Gladieux P."/>
            <person name="Hiltunen Thoren M."/>
            <person name="Johannesson H."/>
        </authorList>
    </citation>
    <scope>NUCLEOTIDE SEQUENCE</scope>
    <source>
        <strain evidence="2">CBS 232.78</strain>
    </source>
</reference>
<feature type="region of interest" description="Disordered" evidence="1">
    <location>
        <begin position="1"/>
        <end position="86"/>
    </location>
</feature>
<evidence type="ECO:0000313" key="3">
    <source>
        <dbReference type="Proteomes" id="UP001285441"/>
    </source>
</evidence>
<evidence type="ECO:0000313" key="2">
    <source>
        <dbReference type="EMBL" id="KAK3393617.1"/>
    </source>
</evidence>
<comment type="caution">
    <text evidence="2">The sequence shown here is derived from an EMBL/GenBank/DDBJ whole genome shotgun (WGS) entry which is preliminary data.</text>
</comment>
<reference evidence="2" key="2">
    <citation type="submission" date="2023-06" db="EMBL/GenBank/DDBJ databases">
        <authorList>
            <consortium name="Lawrence Berkeley National Laboratory"/>
            <person name="Haridas S."/>
            <person name="Hensen N."/>
            <person name="Bonometti L."/>
            <person name="Westerberg I."/>
            <person name="Brannstrom I.O."/>
            <person name="Guillou S."/>
            <person name="Cros-Aarteil S."/>
            <person name="Calhoun S."/>
            <person name="Kuo A."/>
            <person name="Mondo S."/>
            <person name="Pangilinan J."/>
            <person name="Riley R."/>
            <person name="LaButti K."/>
            <person name="Andreopoulos B."/>
            <person name="Lipzen A."/>
            <person name="Chen C."/>
            <person name="Yanf M."/>
            <person name="Daum C."/>
            <person name="Ng V."/>
            <person name="Clum A."/>
            <person name="Steindorff A."/>
            <person name="Ohm R."/>
            <person name="Martin F."/>
            <person name="Silar P."/>
            <person name="Natvig D."/>
            <person name="Lalanne C."/>
            <person name="Gautier V."/>
            <person name="Ament-velasquez S.L."/>
            <person name="Kruys A."/>
            <person name="Hutchinson M.I."/>
            <person name="Powell A.J."/>
            <person name="Barry K."/>
            <person name="Miller A.N."/>
            <person name="Grigoriev I.V."/>
            <person name="Debuchy R."/>
            <person name="Gladieux P."/>
            <person name="Thoren M.H."/>
            <person name="Johannesson H."/>
        </authorList>
    </citation>
    <scope>NUCLEOTIDE SEQUENCE</scope>
    <source>
        <strain evidence="2">CBS 232.78</strain>
    </source>
</reference>
<name>A0AAE0P5H5_9PEZI</name>
<evidence type="ECO:0000256" key="1">
    <source>
        <dbReference type="SAM" id="MobiDB-lite"/>
    </source>
</evidence>